<feature type="region of interest" description="Disordered" evidence="1">
    <location>
        <begin position="444"/>
        <end position="528"/>
    </location>
</feature>
<proteinExistence type="predicted"/>
<dbReference type="InterPro" id="IPR040256">
    <property type="entry name" value="At4g02000-like"/>
</dbReference>
<keyword evidence="4" id="KW-1185">Reference proteome</keyword>
<dbReference type="PANTHER" id="PTHR31286:SF99">
    <property type="entry name" value="DUF4283 DOMAIN-CONTAINING PROTEIN"/>
    <property type="match status" value="1"/>
</dbReference>
<organism evidence="3 4">
    <name type="scientific">Tanacetum coccineum</name>
    <dbReference type="NCBI Taxonomy" id="301880"/>
    <lineage>
        <taxon>Eukaryota</taxon>
        <taxon>Viridiplantae</taxon>
        <taxon>Streptophyta</taxon>
        <taxon>Embryophyta</taxon>
        <taxon>Tracheophyta</taxon>
        <taxon>Spermatophyta</taxon>
        <taxon>Magnoliopsida</taxon>
        <taxon>eudicotyledons</taxon>
        <taxon>Gunneridae</taxon>
        <taxon>Pentapetalae</taxon>
        <taxon>asterids</taxon>
        <taxon>campanulids</taxon>
        <taxon>Asterales</taxon>
        <taxon>Asteraceae</taxon>
        <taxon>Asteroideae</taxon>
        <taxon>Anthemideae</taxon>
        <taxon>Anthemidinae</taxon>
        <taxon>Tanacetum</taxon>
    </lineage>
</organism>
<reference evidence="3" key="2">
    <citation type="submission" date="2022-01" db="EMBL/GenBank/DDBJ databases">
        <authorList>
            <person name="Yamashiro T."/>
            <person name="Shiraishi A."/>
            <person name="Satake H."/>
            <person name="Nakayama K."/>
        </authorList>
    </citation>
    <scope>NUCLEOTIDE SEQUENCE</scope>
</reference>
<feature type="compositionally biased region" description="Polar residues" evidence="1">
    <location>
        <begin position="504"/>
        <end position="516"/>
    </location>
</feature>
<reference evidence="3" key="1">
    <citation type="journal article" date="2022" name="Int. J. Mol. Sci.">
        <title>Draft Genome of Tanacetum Coccineum: Genomic Comparison of Closely Related Tanacetum-Family Plants.</title>
        <authorList>
            <person name="Yamashiro T."/>
            <person name="Shiraishi A."/>
            <person name="Nakayama K."/>
            <person name="Satake H."/>
        </authorList>
    </citation>
    <scope>NUCLEOTIDE SEQUENCE</scope>
</reference>
<dbReference type="InterPro" id="IPR025558">
    <property type="entry name" value="DUF4283"/>
</dbReference>
<accession>A0ABQ4ZNC2</accession>
<evidence type="ECO:0000256" key="1">
    <source>
        <dbReference type="SAM" id="MobiDB-lite"/>
    </source>
</evidence>
<gene>
    <name evidence="3" type="ORF">Tco_0773887</name>
</gene>
<keyword evidence="3" id="KW-0808">Transferase</keyword>
<dbReference type="Proteomes" id="UP001151760">
    <property type="component" value="Unassembled WGS sequence"/>
</dbReference>
<sequence length="623" mass="69527">MSSNVRSLMKLDEVHKFCDGALLKVQDNLLKMVNENKLGRGNVELEGRVWTKSDINRSKEMLEKIDKTLNHIERLIRHEEYVGGRQKKIDPYFFLLIFKTSSGLIERMKSMGSLANNDSARITLADGRPMKSILKKPKLPSDVPGKDGRVRTDVAIGNHAIRIVVGSGSCSKAVVPNPSEWFEAAVEPDRVKGCNDRESIGGVNMEKSQTETKQKTQTVNFRSLVNEERVVNHDIVLPKYAIDSISNRFANSLVGCFVGKSIAFPIVQNYVTNTWGQFGLQNVMKSDEGVFLFKFASKVGLEKVLERSPWMISKSPIILSKWSPYVSMTPKEVTKVSVWIKMRKVPVVAYSEDGLSLIATQVGKPMMLDAYTSSMCNESWGRISYARALVEISAGTDLKMEVSMAIPNEEGDGYTREVIGVEYEWKPPHCTDCKIFGHSHETCPKNVSKPVTNATTKVDHSDGFTEVKRKKEKGRKVDQQAKTRNSGGDGAPKPKPNAFRFNKPQPTNYRPKQASQAAKGKSDSLKSNLNPFDALNTLSEDDISGRQQLISCKGVKDPNVGSTRVKKNLVFYPQPKIHYFTRDDTDDANMDVGAECGAFSSIDTHNEDLESDEEVDEHIFSGR</sequence>
<dbReference type="PANTHER" id="PTHR31286">
    <property type="entry name" value="GLYCINE-RICH CELL WALL STRUCTURAL PROTEIN 1.8-LIKE"/>
    <property type="match status" value="1"/>
</dbReference>
<evidence type="ECO:0000259" key="2">
    <source>
        <dbReference type="Pfam" id="PF14111"/>
    </source>
</evidence>
<feature type="region of interest" description="Disordered" evidence="1">
    <location>
        <begin position="604"/>
        <end position="623"/>
    </location>
</feature>
<comment type="caution">
    <text evidence="3">The sequence shown here is derived from an EMBL/GenBank/DDBJ whole genome shotgun (WGS) entry which is preliminary data.</text>
</comment>
<feature type="domain" description="DUF4283" evidence="2">
    <location>
        <begin position="247"/>
        <end position="329"/>
    </location>
</feature>
<keyword evidence="3" id="KW-0695">RNA-directed DNA polymerase</keyword>
<dbReference type="Pfam" id="PF14111">
    <property type="entry name" value="DUF4283"/>
    <property type="match status" value="1"/>
</dbReference>
<keyword evidence="3" id="KW-0548">Nucleotidyltransferase</keyword>
<name>A0ABQ4ZNC2_9ASTR</name>
<evidence type="ECO:0000313" key="3">
    <source>
        <dbReference type="EMBL" id="GJS91251.1"/>
    </source>
</evidence>
<protein>
    <submittedName>
        <fullName evidence="3">Reverse transcriptase domain-containing protein</fullName>
    </submittedName>
</protein>
<feature type="compositionally biased region" description="Basic and acidic residues" evidence="1">
    <location>
        <begin position="457"/>
        <end position="481"/>
    </location>
</feature>
<evidence type="ECO:0000313" key="4">
    <source>
        <dbReference type="Proteomes" id="UP001151760"/>
    </source>
</evidence>
<dbReference type="GO" id="GO:0003964">
    <property type="term" value="F:RNA-directed DNA polymerase activity"/>
    <property type="evidence" value="ECO:0007669"/>
    <property type="project" value="UniProtKB-KW"/>
</dbReference>
<dbReference type="EMBL" id="BQNB010011490">
    <property type="protein sequence ID" value="GJS91251.1"/>
    <property type="molecule type" value="Genomic_DNA"/>
</dbReference>